<name>A0A0W0SW94_9GAMM</name>
<accession>A0A0W0SW94</accession>
<organism evidence="3 4">
    <name type="scientific">Legionella drozanskii LLAP-1</name>
    <dbReference type="NCBI Taxonomy" id="1212489"/>
    <lineage>
        <taxon>Bacteria</taxon>
        <taxon>Pseudomonadati</taxon>
        <taxon>Pseudomonadota</taxon>
        <taxon>Gammaproteobacteria</taxon>
        <taxon>Legionellales</taxon>
        <taxon>Legionellaceae</taxon>
        <taxon>Legionella</taxon>
    </lineage>
</organism>
<gene>
    <name evidence="3" type="ORF">Ldro_1188</name>
</gene>
<keyword evidence="2" id="KW-0472">Membrane</keyword>
<dbReference type="NCBIfam" id="TIGR01845">
    <property type="entry name" value="outer_NodT"/>
    <property type="match status" value="1"/>
</dbReference>
<protein>
    <submittedName>
        <fullName evidence="3">Outer membrane efflux protein</fullName>
    </submittedName>
</protein>
<comment type="caution">
    <text evidence="3">The sequence shown here is derived from an EMBL/GenBank/DDBJ whole genome shotgun (WGS) entry which is preliminary data.</text>
</comment>
<evidence type="ECO:0000313" key="4">
    <source>
        <dbReference type="Proteomes" id="UP000054736"/>
    </source>
</evidence>
<keyword evidence="2" id="KW-0812">Transmembrane</keyword>
<dbReference type="PANTHER" id="PTHR30203">
    <property type="entry name" value="OUTER MEMBRANE CATION EFFLUX PROTEIN"/>
    <property type="match status" value="1"/>
</dbReference>
<dbReference type="Pfam" id="PF02321">
    <property type="entry name" value="OEP"/>
    <property type="match status" value="2"/>
</dbReference>
<proteinExistence type="inferred from homology"/>
<keyword evidence="2" id="KW-0564">Palmitate</keyword>
<evidence type="ECO:0000256" key="2">
    <source>
        <dbReference type="RuleBase" id="RU362097"/>
    </source>
</evidence>
<evidence type="ECO:0000313" key="3">
    <source>
        <dbReference type="EMBL" id="KTC87569.1"/>
    </source>
</evidence>
<dbReference type="RefSeq" id="WP_083497907.1">
    <property type="nucleotide sequence ID" value="NZ_CAAAIU010000010.1"/>
</dbReference>
<comment type="similarity">
    <text evidence="1 2">Belongs to the outer membrane factor (OMF) (TC 1.B.17) family.</text>
</comment>
<dbReference type="AlphaFoldDB" id="A0A0W0SW94"/>
<dbReference type="PROSITE" id="PS51257">
    <property type="entry name" value="PROKAR_LIPOPROTEIN"/>
    <property type="match status" value="1"/>
</dbReference>
<dbReference type="PATRIC" id="fig|1212489.4.peg.1252"/>
<keyword evidence="2" id="KW-0449">Lipoprotein</keyword>
<dbReference type="PANTHER" id="PTHR30203:SF33">
    <property type="entry name" value="BLR4455 PROTEIN"/>
    <property type="match status" value="1"/>
</dbReference>
<sequence length="515" mass="56280">MIRAKRIKKSKLGLPKSIFFFLTALVSLLSGCGPDFLRPPPPTVTRYTTEPIPARTASAPTTAGKSQSFITGKDIPAEWWTIFHSAPLNQLIKEALRVNPDLKAADAGLKIAQETALAQRAYFWPRLDANLNVTRQETAHTLTPVVATNAFFYTLITPQLTVSYSPDVFGLNRRQVESLEAQVATAVFQREALALTITSNIVMAAIQEASLHAQIQATIRSIAIGKKQLRLLRIEHNTGEIGLQGVAAQEAALALLETSLPPLQNQLAQQHHLIAVLCGHYPSEIMLKFDLNKLYLPRELPLSLPSTLVEQRPDIRAAEAQIHAASALIGVAIAQRFPNIVLTALGGSAALNPGTLFSTNTLFYALTGNVAQTILAAGLLKHRQRAAVAAFEEADAQYRSVVLSAFQNVADTLKAIQFDAINLKAAEKAVKATRKSLYIAQTLWKEGEVGYLEVLNAEQNYQQARITLVQNQANRFVDTVALFQALGGGWWNRKMVVQKTVIVQKVNCSKPSCVN</sequence>
<dbReference type="STRING" id="1212489.Ldro_1188"/>
<comment type="subcellular location">
    <subcellularLocation>
        <location evidence="2">Cell outer membrane</location>
        <topology evidence="2">Lipid-anchor</topology>
    </subcellularLocation>
</comment>
<dbReference type="Gene3D" id="2.20.200.10">
    <property type="entry name" value="Outer membrane efflux proteins (OEP)"/>
    <property type="match status" value="1"/>
</dbReference>
<dbReference type="OrthoDB" id="9770517at2"/>
<dbReference type="GO" id="GO:0009279">
    <property type="term" value="C:cell outer membrane"/>
    <property type="evidence" value="ECO:0007669"/>
    <property type="project" value="UniProtKB-SubCell"/>
</dbReference>
<dbReference type="EMBL" id="LNXY01000020">
    <property type="protein sequence ID" value="KTC87569.1"/>
    <property type="molecule type" value="Genomic_DNA"/>
</dbReference>
<keyword evidence="4" id="KW-1185">Reference proteome</keyword>
<evidence type="ECO:0000256" key="1">
    <source>
        <dbReference type="ARBA" id="ARBA00007613"/>
    </source>
</evidence>
<dbReference type="InterPro" id="IPR003423">
    <property type="entry name" value="OMP_efflux"/>
</dbReference>
<dbReference type="SUPFAM" id="SSF56954">
    <property type="entry name" value="Outer membrane efflux proteins (OEP)"/>
    <property type="match status" value="1"/>
</dbReference>
<dbReference type="GO" id="GO:0015562">
    <property type="term" value="F:efflux transmembrane transporter activity"/>
    <property type="evidence" value="ECO:0007669"/>
    <property type="project" value="InterPro"/>
</dbReference>
<dbReference type="InterPro" id="IPR010131">
    <property type="entry name" value="MdtP/NodT-like"/>
</dbReference>
<reference evidence="3 4" key="1">
    <citation type="submission" date="2015-11" db="EMBL/GenBank/DDBJ databases">
        <title>Genomic analysis of 38 Legionella species identifies large and diverse effector repertoires.</title>
        <authorList>
            <person name="Burstein D."/>
            <person name="Amaro F."/>
            <person name="Zusman T."/>
            <person name="Lifshitz Z."/>
            <person name="Cohen O."/>
            <person name="Gilbert J.A."/>
            <person name="Pupko T."/>
            <person name="Shuman H.A."/>
            <person name="Segal G."/>
        </authorList>
    </citation>
    <scope>NUCLEOTIDE SEQUENCE [LARGE SCALE GENOMIC DNA]</scope>
    <source>
        <strain evidence="3 4">ATCC 700990</strain>
    </source>
</reference>
<dbReference type="Proteomes" id="UP000054736">
    <property type="component" value="Unassembled WGS sequence"/>
</dbReference>
<dbReference type="Gene3D" id="1.20.1600.10">
    <property type="entry name" value="Outer membrane efflux proteins (OEP)"/>
    <property type="match status" value="1"/>
</dbReference>
<keyword evidence="2" id="KW-1134">Transmembrane beta strand</keyword>